<dbReference type="EMBL" id="JAXUIC010000001">
    <property type="protein sequence ID" value="KAK4607931.1"/>
    <property type="molecule type" value="Genomic_DNA"/>
</dbReference>
<reference evidence="1 2" key="1">
    <citation type="journal article" date="2023" name="G3 (Bethesda)">
        <title>A haplotype-resolved chromosome-scale genome for Quercus rubra L. provides insights into the genetics of adaptive traits for red oak species.</title>
        <authorList>
            <person name="Kapoor B."/>
            <person name="Jenkins J."/>
            <person name="Schmutz J."/>
            <person name="Zhebentyayeva T."/>
            <person name="Kuelheim C."/>
            <person name="Coggeshall M."/>
            <person name="Heim C."/>
            <person name="Lasky J.R."/>
            <person name="Leites L."/>
            <person name="Islam-Faridi N."/>
            <person name="Romero-Severson J."/>
            <person name="DeLeo V.L."/>
            <person name="Lucas S.M."/>
            <person name="Lazic D."/>
            <person name="Gailing O."/>
            <person name="Carlson J."/>
            <person name="Staton M."/>
        </authorList>
    </citation>
    <scope>NUCLEOTIDE SEQUENCE [LARGE SCALE GENOMIC DNA]</scope>
    <source>
        <strain evidence="1">Pseudo-F2</strain>
    </source>
</reference>
<evidence type="ECO:0008006" key="3">
    <source>
        <dbReference type="Google" id="ProtNLM"/>
    </source>
</evidence>
<dbReference type="InterPro" id="IPR011697">
    <property type="entry name" value="Peptidase_C26"/>
</dbReference>
<dbReference type="GO" id="GO:0016811">
    <property type="term" value="F:hydrolase activity, acting on carbon-nitrogen (but not peptide) bonds, in linear amides"/>
    <property type="evidence" value="ECO:0007669"/>
    <property type="project" value="InterPro"/>
</dbReference>
<dbReference type="SUPFAM" id="SSF52317">
    <property type="entry name" value="Class I glutamine amidotransferase-like"/>
    <property type="match status" value="1"/>
</dbReference>
<evidence type="ECO:0000313" key="1">
    <source>
        <dbReference type="EMBL" id="KAK4607931.1"/>
    </source>
</evidence>
<dbReference type="PROSITE" id="PS51273">
    <property type="entry name" value="GATASE_TYPE_1"/>
    <property type="match status" value="1"/>
</dbReference>
<dbReference type="InterPro" id="IPR044668">
    <property type="entry name" value="PuuD-like"/>
</dbReference>
<gene>
    <name evidence="1" type="ORF">RGQ29_001663</name>
</gene>
<dbReference type="InterPro" id="IPR029062">
    <property type="entry name" value="Class_I_gatase-like"/>
</dbReference>
<dbReference type="Pfam" id="PF07722">
    <property type="entry name" value="Peptidase_C26"/>
    <property type="match status" value="1"/>
</dbReference>
<evidence type="ECO:0000313" key="2">
    <source>
        <dbReference type="Proteomes" id="UP001324115"/>
    </source>
</evidence>
<dbReference type="GO" id="GO:0005829">
    <property type="term" value="C:cytosol"/>
    <property type="evidence" value="ECO:0007669"/>
    <property type="project" value="TreeGrafter"/>
</dbReference>
<dbReference type="PANTHER" id="PTHR43235:SF10">
    <property type="entry name" value="GLUTAMINE AMIDOTRANSFERASE PB2B2.05"/>
    <property type="match status" value="1"/>
</dbReference>
<protein>
    <recommendedName>
        <fullName evidence="3">Gamma-glutamyl-gamma-aminobutyrate hydrolase</fullName>
    </recommendedName>
</protein>
<dbReference type="Gene3D" id="3.40.50.880">
    <property type="match status" value="1"/>
</dbReference>
<dbReference type="CDD" id="cd01745">
    <property type="entry name" value="GATase1_2"/>
    <property type="match status" value="1"/>
</dbReference>
<organism evidence="1 2">
    <name type="scientific">Quercus rubra</name>
    <name type="common">Northern red oak</name>
    <name type="synonym">Quercus borealis</name>
    <dbReference type="NCBI Taxonomy" id="3512"/>
    <lineage>
        <taxon>Eukaryota</taxon>
        <taxon>Viridiplantae</taxon>
        <taxon>Streptophyta</taxon>
        <taxon>Embryophyta</taxon>
        <taxon>Tracheophyta</taxon>
        <taxon>Spermatophyta</taxon>
        <taxon>Magnoliopsida</taxon>
        <taxon>eudicotyledons</taxon>
        <taxon>Gunneridae</taxon>
        <taxon>Pentapetalae</taxon>
        <taxon>rosids</taxon>
        <taxon>fabids</taxon>
        <taxon>Fagales</taxon>
        <taxon>Fagaceae</taxon>
        <taxon>Quercus</taxon>
    </lineage>
</organism>
<proteinExistence type="predicted"/>
<dbReference type="AlphaFoldDB" id="A0AAN7JDZ5"/>
<dbReference type="Proteomes" id="UP001324115">
    <property type="component" value="Unassembled WGS sequence"/>
</dbReference>
<keyword evidence="2" id="KW-1185">Reference proteome</keyword>
<comment type="caution">
    <text evidence="1">The sequence shown here is derived from an EMBL/GenBank/DDBJ whole genome shotgun (WGS) entry which is preliminary data.</text>
</comment>
<name>A0AAN7JDZ5_QUERU</name>
<accession>A0AAN7JDZ5</accession>
<sequence>MATSDISMILPRVLIVSRRTVRKKKFVDFVGEYHLDLIVRYGAVPVIVPRVSGVHMLLESFEPIHGVLLCEGEDIDPSLYDAELNGFSPEELEEIRTLHASDTAIDREKDSIELRLAKLCLERNIPYLGICRGSQVLNVACGGTLYQDVEKELSKKCTDGSERVSHLNYEDYDGHRHAVRVVEDTPLHHWFEDSLEDEKMEIMVNSYHHQGVKRLAQRFVPMAFAPDGLVEGFYDPDAYNPKEGKFIMGLQFHPERMRLPDSDNFDYPGCSSAYQEFVKAVIAHEKKLNCSAYVPKAPKLNQELEMKRKTILRSFSIAKNLYISGQGMISSQGSELIAGAEFLEANTALSLQQENRLKQMGATVRNSSIYLERLMKNEERQRVARIIMEKMSIEQLSDLMSLYQMMGQKCSEELEKKLQGLMKEDNLTSI</sequence>
<dbReference type="PANTHER" id="PTHR43235">
    <property type="entry name" value="GLUTAMINE AMIDOTRANSFERASE PB2B2.05-RELATED"/>
    <property type="match status" value="1"/>
</dbReference>